<dbReference type="InterPro" id="IPR058625">
    <property type="entry name" value="MdtA-like_BSH"/>
</dbReference>
<accession>A0A1H7FLT7</accession>
<dbReference type="Pfam" id="PF25917">
    <property type="entry name" value="BSH_RND"/>
    <property type="match status" value="1"/>
</dbReference>
<dbReference type="GO" id="GO:0015562">
    <property type="term" value="F:efflux transmembrane transporter activity"/>
    <property type="evidence" value="ECO:0007669"/>
    <property type="project" value="TreeGrafter"/>
</dbReference>
<feature type="coiled-coil region" evidence="1">
    <location>
        <begin position="119"/>
        <end position="153"/>
    </location>
</feature>
<dbReference type="Proteomes" id="UP000199283">
    <property type="component" value="Unassembled WGS sequence"/>
</dbReference>
<dbReference type="EMBL" id="FNZQ01000001">
    <property type="protein sequence ID" value="SEK24305.1"/>
    <property type="molecule type" value="Genomic_DNA"/>
</dbReference>
<keyword evidence="1" id="KW-0175">Coiled coil</keyword>
<evidence type="ECO:0000313" key="4">
    <source>
        <dbReference type="Proteomes" id="UP000199283"/>
    </source>
</evidence>
<dbReference type="SUPFAM" id="SSF111369">
    <property type="entry name" value="HlyD-like secretion proteins"/>
    <property type="match status" value="1"/>
</dbReference>
<organism evidence="3 4">
    <name type="scientific">Jannaschia helgolandensis</name>
    <dbReference type="NCBI Taxonomy" id="188906"/>
    <lineage>
        <taxon>Bacteria</taxon>
        <taxon>Pseudomonadati</taxon>
        <taxon>Pseudomonadota</taxon>
        <taxon>Alphaproteobacteria</taxon>
        <taxon>Rhodobacterales</taxon>
        <taxon>Roseobacteraceae</taxon>
        <taxon>Jannaschia</taxon>
    </lineage>
</organism>
<feature type="coiled-coil region" evidence="1">
    <location>
        <begin position="199"/>
        <end position="226"/>
    </location>
</feature>
<protein>
    <submittedName>
        <fullName evidence="3">HlyD family secretion protein</fullName>
    </submittedName>
</protein>
<feature type="domain" description="Multidrug resistance protein MdtA-like barrel-sandwich hybrid" evidence="2">
    <location>
        <begin position="77"/>
        <end position="260"/>
    </location>
</feature>
<dbReference type="Gene3D" id="2.40.30.170">
    <property type="match status" value="1"/>
</dbReference>
<evidence type="ECO:0000256" key="1">
    <source>
        <dbReference type="SAM" id="Coils"/>
    </source>
</evidence>
<name>A0A1H7FLT7_9RHOB</name>
<proteinExistence type="predicted"/>
<keyword evidence="4" id="KW-1185">Reference proteome</keyword>
<sequence length="495" mass="52569">MRFLGRSLVALFLLALTVGLLGWAAQISFSALEARQARDGGSRPARERVLAANVLTATPQTIAPVLTTFGEVRARRVLELRAPTAGRIVELSDRFEDGGQVEAGQFLLRIDPAGAEADVAVARADLSGAEAELRDATRALDLAQAELAGAEAQRDLQSAALQRQRDLSQRGVGSTSAVEAAQLALSSAESTILAKRGAIAQAQTRIDSAELAIERARIAVDTALRDLADRELTAEFDGQLSDVSVLAGGLISANEQIATLIDPDALEVAFRLSAAQHSRLLDDRGNLIGAPVRAILDVQGLTIEATGLITRESASVGEGQTGRLVFATLDTARGLRPGDFLRVEVEEPVLTSAIRLPATALSAQSSVLMLGDDDRLSEIAVTLLRRQGDDVLVSGDIAGREVVAERTAALGAGIRVRPLRPESGTSDTDASDIAQVRVETPTLMTLDPERRARLVAFVENNSRIPDPVKSRMLTQLADEQVPTEMVERLESRIGG</sequence>
<dbReference type="GO" id="GO:1990281">
    <property type="term" value="C:efflux pump complex"/>
    <property type="evidence" value="ECO:0007669"/>
    <property type="project" value="TreeGrafter"/>
</dbReference>
<dbReference type="RefSeq" id="WP_092758728.1">
    <property type="nucleotide sequence ID" value="NZ_FNZQ01000001.1"/>
</dbReference>
<dbReference type="AlphaFoldDB" id="A0A1H7FLT7"/>
<dbReference type="PANTHER" id="PTHR30469">
    <property type="entry name" value="MULTIDRUG RESISTANCE PROTEIN MDTA"/>
    <property type="match status" value="1"/>
</dbReference>
<reference evidence="3 4" key="1">
    <citation type="submission" date="2016-10" db="EMBL/GenBank/DDBJ databases">
        <authorList>
            <person name="de Groot N.N."/>
        </authorList>
    </citation>
    <scope>NUCLEOTIDE SEQUENCE [LARGE SCALE GENOMIC DNA]</scope>
    <source>
        <strain evidence="3 4">DSM 14858</strain>
    </source>
</reference>
<gene>
    <name evidence="3" type="ORF">SAMN04488526_0084</name>
</gene>
<dbReference type="Gene3D" id="2.40.420.20">
    <property type="match status" value="1"/>
</dbReference>
<dbReference type="OrthoDB" id="7626141at2"/>
<dbReference type="STRING" id="188906.SAMN04488526_0084"/>
<evidence type="ECO:0000313" key="3">
    <source>
        <dbReference type="EMBL" id="SEK24305.1"/>
    </source>
</evidence>
<dbReference type="Gene3D" id="2.40.50.100">
    <property type="match status" value="2"/>
</dbReference>
<evidence type="ECO:0000259" key="2">
    <source>
        <dbReference type="Pfam" id="PF25917"/>
    </source>
</evidence>
<dbReference type="Gene3D" id="1.10.287.470">
    <property type="entry name" value="Helix hairpin bin"/>
    <property type="match status" value="2"/>
</dbReference>